<dbReference type="GO" id="GO:0016747">
    <property type="term" value="F:acyltransferase activity, transferring groups other than amino-acyl groups"/>
    <property type="evidence" value="ECO:0007669"/>
    <property type="project" value="InterPro"/>
</dbReference>
<proteinExistence type="predicted"/>
<dbReference type="InterPro" id="IPR010037">
    <property type="entry name" value="FkbH_domain"/>
</dbReference>
<dbReference type="AlphaFoldDB" id="A0A4V5RNK6"/>
<dbReference type="EMBL" id="SYVO01000091">
    <property type="protein sequence ID" value="TKG03689.1"/>
    <property type="molecule type" value="Genomic_DNA"/>
</dbReference>
<dbReference type="NCBIfam" id="TIGR03585">
    <property type="entry name" value="PseH"/>
    <property type="match status" value="1"/>
</dbReference>
<evidence type="ECO:0000259" key="1">
    <source>
        <dbReference type="Pfam" id="PF13302"/>
    </source>
</evidence>
<dbReference type="SUPFAM" id="SSF56784">
    <property type="entry name" value="HAD-like"/>
    <property type="match status" value="1"/>
</dbReference>
<keyword evidence="2" id="KW-0012">Acyltransferase</keyword>
<dbReference type="InterPro" id="IPR023214">
    <property type="entry name" value="HAD_sf"/>
</dbReference>
<name>A0A4V5RNK6_9VIBR</name>
<dbReference type="Gene3D" id="3.40.50.1110">
    <property type="entry name" value="SGNH hydrolase"/>
    <property type="match status" value="1"/>
</dbReference>
<dbReference type="NCBIfam" id="TIGR01686">
    <property type="entry name" value="FkbH"/>
    <property type="match status" value="1"/>
</dbReference>
<dbReference type="RefSeq" id="WP_076667714.1">
    <property type="nucleotide sequence ID" value="NZ_JAJGZO010000025.1"/>
</dbReference>
<dbReference type="InterPro" id="IPR000182">
    <property type="entry name" value="GNAT_dom"/>
</dbReference>
<dbReference type="NCBIfam" id="TIGR01681">
    <property type="entry name" value="HAD-SF-IIIC"/>
    <property type="match status" value="1"/>
</dbReference>
<accession>A0A4V5RNK6</accession>
<organism evidence="2 3">
    <name type="scientific">Vibrio lentus</name>
    <dbReference type="NCBI Taxonomy" id="136468"/>
    <lineage>
        <taxon>Bacteria</taxon>
        <taxon>Pseudomonadati</taxon>
        <taxon>Pseudomonadota</taxon>
        <taxon>Gammaproteobacteria</taxon>
        <taxon>Vibrionales</taxon>
        <taxon>Vibrionaceae</taxon>
        <taxon>Vibrio</taxon>
    </lineage>
</organism>
<dbReference type="SUPFAM" id="SSF55729">
    <property type="entry name" value="Acyl-CoA N-acyltransferases (Nat)"/>
    <property type="match status" value="1"/>
</dbReference>
<dbReference type="InterPro" id="IPR036412">
    <property type="entry name" value="HAD-like_sf"/>
</dbReference>
<dbReference type="Proteomes" id="UP000305840">
    <property type="component" value="Unassembled WGS sequence"/>
</dbReference>
<comment type="caution">
    <text evidence="2">The sequence shown here is derived from an EMBL/GenBank/DDBJ whole genome shotgun (WGS) entry which is preliminary data.</text>
</comment>
<dbReference type="Gene3D" id="3.40.630.30">
    <property type="match status" value="1"/>
</dbReference>
<gene>
    <name evidence="2" type="primary">pseH</name>
    <name evidence="2" type="ORF">FCV91_20970</name>
</gene>
<dbReference type="EC" id="2.3.1.202" evidence="2"/>
<feature type="domain" description="N-acetyltransferase" evidence="1">
    <location>
        <begin position="6"/>
        <end position="142"/>
    </location>
</feature>
<dbReference type="GO" id="GO:0016788">
    <property type="term" value="F:hydrolase activity, acting on ester bonds"/>
    <property type="evidence" value="ECO:0007669"/>
    <property type="project" value="UniProtKB-ARBA"/>
</dbReference>
<dbReference type="InterPro" id="IPR010033">
    <property type="entry name" value="HAD_SF_ppase_IIIC"/>
</dbReference>
<keyword evidence="2" id="KW-0808">Transferase</keyword>
<dbReference type="InterPro" id="IPR016181">
    <property type="entry name" value="Acyl_CoA_acyltransferase"/>
</dbReference>
<evidence type="ECO:0000313" key="3">
    <source>
        <dbReference type="Proteomes" id="UP000305840"/>
    </source>
</evidence>
<reference evidence="2 3" key="1">
    <citation type="submission" date="2019-04" db="EMBL/GenBank/DDBJ databases">
        <title>A reverse ecology approach based on a biological definition of microbial populations.</title>
        <authorList>
            <person name="Arevalo P."/>
            <person name="Vaninsberghe D."/>
            <person name="Elsherbini J."/>
            <person name="Gore J."/>
            <person name="Polz M."/>
        </authorList>
    </citation>
    <scope>NUCLEOTIDE SEQUENCE [LARGE SCALE GENOMIC DNA]</scope>
    <source>
        <strain evidence="2 3">10N.222.48.A1</strain>
    </source>
</reference>
<dbReference type="Gene3D" id="3.40.50.1000">
    <property type="entry name" value="HAD superfamily/HAD-like"/>
    <property type="match status" value="1"/>
</dbReference>
<protein>
    <submittedName>
        <fullName evidence="2">UDP-4-amino-4, 6-dideoxy-N-acetyl-beta-L-altrosamine N-acetyltransferase</fullName>
        <ecNumber evidence="2">2.3.1.202</ecNumber>
    </submittedName>
</protein>
<evidence type="ECO:0000313" key="2">
    <source>
        <dbReference type="EMBL" id="TKG03689.1"/>
    </source>
</evidence>
<dbReference type="Pfam" id="PF13302">
    <property type="entry name" value="Acetyltransf_3"/>
    <property type="match status" value="1"/>
</dbReference>
<dbReference type="InterPro" id="IPR020036">
    <property type="entry name" value="PseH"/>
</dbReference>
<dbReference type="InterPro" id="IPR036514">
    <property type="entry name" value="SGNH_hydro_sf"/>
</dbReference>
<sequence>MTTFSLRPAQEGDKWAVLGWRNHADVRAVMLTDHIISKTEHSAWWDKTMLMDQRQILIFCRDEKPVGVVTIYSWEQDKATAWWGFYLNNSALEQAEKTAIWLELEQAVIHYAGKTLKVHELYCESLRQNQLAWKLHQKSGFVECDTPVDATDTAKNVVYMKYVYPENKLDKRHRLYLFASHNTDFLSDTLTKHIKAYTKFPYKIATAEFGRYQLDLLDSENIDINDVSSCYVFIERIEDFFSDIYTLPTEESLLQIEQRVLQYLVFIKSIAQRGNRIFVADFAIQKGFPFSISEQLSDSKIQRLIQEWNKTLYTMKTENLVEVIPYTQIIKRAGQSFSNKYWYMARAPFSIQFLEAYSQALIGIIFAANALSARVLVLDLDNTLWKGIIGDDGKDGISLGGDYPGNIYKDLQSLFLTLKSRGILLTICSKNTEEVALDAIETHPEMRLRAKDFVSHRINWEPKSQNIHALSKELNLGLSSFCFIDDNPVERAEVRRNAPDVFVPELPEDPAEWSQYLCNLPELCVAQVSESDKRRSDLYKQRVDIQNTQTEFVDRASFIKSLGMEICVEALNSDNFERTHQLFNKTNQFNTTTTRYSKEQLSEWMRASDYQVIHVRSKDKYSKEYEGVAALVIVKQDNQWIIDNFVMSCRVMGRDIEHVILSKLILLASESSLNSVVGRFIASSKNMPVRDLYKNNHFASDDKEQWVFDLAEQSLPSEPNLMTLNWKA</sequence>